<feature type="transmembrane region" description="Helical" evidence="2">
    <location>
        <begin position="12"/>
        <end position="34"/>
    </location>
</feature>
<dbReference type="EMBL" id="RRCT01000009">
    <property type="protein sequence ID" value="RQW74407.1"/>
    <property type="molecule type" value="Genomic_DNA"/>
</dbReference>
<dbReference type="Proteomes" id="UP000274033">
    <property type="component" value="Unassembled WGS sequence"/>
</dbReference>
<keyword evidence="4" id="KW-1185">Reference proteome</keyword>
<sequence>MKLLKNNDGYGLFITILLILLVSITGISLLTLSMNTNKTTINERKDQSTFYFAEAGINLEKSNIATVITNLDRDIKDYFNSLDYDSQVALLSSFNNDFETYYYTKMSNDFCSEFNSLFNPVGQSNKCSSNTFSSNFKLGKQFEKQPVVETTVLFDCSRSLDCTVNITSNGYFEDSPSNFRTVSQQLKIDANPQVSGGSSGNNGGSGGSEETVSEENGSGGYVNPLENFAALTNGNITLKGGATINGNAATNGGEISTNGGANITGSEYSTLPSSIKINSPNPLVQFLPTFPEFLIETGELVPYPPNNEFIYDKSNKTMIIKDGNFTSSTWMTPSYTLPLEKDTRFKDFILGNDNNLTINIGSNEVNLYVNNLNIENGDIKVTGSGKLNIFVKNKFNIGSNSVINLGENKINISVKDVDINDGHIIVGNTGILNMYVTDNLNIKGSFNQNGNPASANLYYNGSDRLDFNGSTKLYSSLYVKKSDVKLTGGAGLYGNFYSGGSNVDIAGGVPTIGQWFVAPYAKLDLNGGGNMKGIVITESITATGGTSISFGEPIVPNPAIPIAPPSQPYSGVTKSDLFIEGPLLENDR</sequence>
<reference evidence="3 4" key="1">
    <citation type="journal article" date="2013" name="J. Microbiol.">
        <title>Lysinibacillus chungkukjangi sp. nov., isolated from Chungkukjang, Korean fermented soybean food.</title>
        <authorList>
            <person name="Kim S.J."/>
            <person name="Jang Y.H."/>
            <person name="Hamada M."/>
            <person name="Ahn J.H."/>
            <person name="Weon H.Y."/>
            <person name="Suzuki K."/>
            <person name="Whang K.S."/>
            <person name="Kwon S.W."/>
        </authorList>
    </citation>
    <scope>NUCLEOTIDE SEQUENCE [LARGE SCALE GENOMIC DNA]</scope>
    <source>
        <strain evidence="3 4">MCCC 1A12701</strain>
    </source>
</reference>
<protein>
    <recommendedName>
        <fullName evidence="5">Type 4 fimbrial biogenesis protein PilX N-terminal domain-containing protein</fullName>
    </recommendedName>
</protein>
<dbReference type="AlphaFoldDB" id="A0A3N9UDS4"/>
<evidence type="ECO:0000256" key="2">
    <source>
        <dbReference type="SAM" id="Phobius"/>
    </source>
</evidence>
<keyword evidence="2" id="KW-1133">Transmembrane helix</keyword>
<organism evidence="3 4">
    <name type="scientific">Lysinibacillus composti</name>
    <dbReference type="NCBI Taxonomy" id="720633"/>
    <lineage>
        <taxon>Bacteria</taxon>
        <taxon>Bacillati</taxon>
        <taxon>Bacillota</taxon>
        <taxon>Bacilli</taxon>
        <taxon>Bacillales</taxon>
        <taxon>Bacillaceae</taxon>
        <taxon>Lysinibacillus</taxon>
    </lineage>
</organism>
<evidence type="ECO:0000313" key="4">
    <source>
        <dbReference type="Proteomes" id="UP000274033"/>
    </source>
</evidence>
<gene>
    <name evidence="3" type="ORF">EBB45_10985</name>
</gene>
<name>A0A3N9UDS4_9BACI</name>
<keyword evidence="2" id="KW-0812">Transmembrane</keyword>
<accession>A0A3N9UDS4</accession>
<dbReference type="OrthoDB" id="2163447at2"/>
<feature type="region of interest" description="Disordered" evidence="1">
    <location>
        <begin position="190"/>
        <end position="219"/>
    </location>
</feature>
<feature type="compositionally biased region" description="Gly residues" evidence="1">
    <location>
        <begin position="197"/>
        <end position="207"/>
    </location>
</feature>
<evidence type="ECO:0000256" key="1">
    <source>
        <dbReference type="SAM" id="MobiDB-lite"/>
    </source>
</evidence>
<dbReference type="RefSeq" id="WP_124764625.1">
    <property type="nucleotide sequence ID" value="NZ_JAFBDY010000008.1"/>
</dbReference>
<evidence type="ECO:0008006" key="5">
    <source>
        <dbReference type="Google" id="ProtNLM"/>
    </source>
</evidence>
<comment type="caution">
    <text evidence="3">The sequence shown here is derived from an EMBL/GenBank/DDBJ whole genome shotgun (WGS) entry which is preliminary data.</text>
</comment>
<proteinExistence type="predicted"/>
<evidence type="ECO:0000313" key="3">
    <source>
        <dbReference type="EMBL" id="RQW74407.1"/>
    </source>
</evidence>
<keyword evidence="2" id="KW-0472">Membrane</keyword>